<dbReference type="GO" id="GO:0008654">
    <property type="term" value="P:phospholipid biosynthetic process"/>
    <property type="evidence" value="ECO:0007669"/>
    <property type="project" value="InterPro"/>
</dbReference>
<organism evidence="4 5">
    <name type="scientific">Hafnia alvei FB1</name>
    <dbReference type="NCBI Taxonomy" id="1453496"/>
    <lineage>
        <taxon>Bacteria</taxon>
        <taxon>Pseudomonadati</taxon>
        <taxon>Pseudomonadota</taxon>
        <taxon>Gammaproteobacteria</taxon>
        <taxon>Enterobacterales</taxon>
        <taxon>Hafniaceae</taxon>
        <taxon>Hafnia</taxon>
    </lineage>
</organism>
<dbReference type="Gene3D" id="1.20.120.1760">
    <property type="match status" value="1"/>
</dbReference>
<feature type="transmembrane region" description="Helical" evidence="3">
    <location>
        <begin position="114"/>
        <end position="136"/>
    </location>
</feature>
<dbReference type="InterPro" id="IPR043130">
    <property type="entry name" value="CDP-OH_PTrfase_TM_dom"/>
</dbReference>
<feature type="transmembrane region" description="Helical" evidence="3">
    <location>
        <begin position="81"/>
        <end position="102"/>
    </location>
</feature>
<accession>A0A097R471</accession>
<gene>
    <name evidence="4" type="ORF">AT03_14750</name>
</gene>
<keyword evidence="1 2" id="KW-0808">Transferase</keyword>
<keyword evidence="5" id="KW-1185">Reference proteome</keyword>
<keyword evidence="3" id="KW-1133">Transmembrane helix</keyword>
<keyword evidence="3" id="KW-0472">Membrane</keyword>
<keyword evidence="3" id="KW-0812">Transmembrane</keyword>
<dbReference type="PATRIC" id="fig|1453496.5.peg.3014"/>
<dbReference type="PROSITE" id="PS00379">
    <property type="entry name" value="CDP_ALCOHOL_P_TRANSF"/>
    <property type="match status" value="1"/>
</dbReference>
<dbReference type="Proteomes" id="UP000029986">
    <property type="component" value="Chromosome"/>
</dbReference>
<dbReference type="OrthoDB" id="9790577at2"/>
<reference evidence="4 5" key="1">
    <citation type="journal article" date="2014" name="Gut Pathog.">
        <title>Gene clusters of Hafnia alvei strain FB1 important in survival and pathogenesis: a draft genome perspective.</title>
        <authorList>
            <person name="Tan J.Y."/>
            <person name="Yin W.F."/>
            <person name="Chan K.G."/>
        </authorList>
    </citation>
    <scope>NUCLEOTIDE SEQUENCE [LARGE SCALE GENOMIC DNA]</scope>
    <source>
        <strain evidence="4 5">FB1</strain>
    </source>
</reference>
<evidence type="ECO:0000313" key="4">
    <source>
        <dbReference type="EMBL" id="AIU73523.1"/>
    </source>
</evidence>
<feature type="transmembrane region" description="Helical" evidence="3">
    <location>
        <begin position="36"/>
        <end position="60"/>
    </location>
</feature>
<dbReference type="AlphaFoldDB" id="A0A097R471"/>
<evidence type="ECO:0000256" key="2">
    <source>
        <dbReference type="RuleBase" id="RU003750"/>
    </source>
</evidence>
<dbReference type="InterPro" id="IPR000462">
    <property type="entry name" value="CDP-OH_P_trans"/>
</dbReference>
<dbReference type="Pfam" id="PF01066">
    <property type="entry name" value="CDP-OH_P_transf"/>
    <property type="match status" value="1"/>
</dbReference>
<comment type="similarity">
    <text evidence="2">Belongs to the CDP-alcohol phosphatidyltransferase class-I family.</text>
</comment>
<evidence type="ECO:0000313" key="5">
    <source>
        <dbReference type="Proteomes" id="UP000029986"/>
    </source>
</evidence>
<dbReference type="EMBL" id="CP009706">
    <property type="protein sequence ID" value="AIU73523.1"/>
    <property type="molecule type" value="Genomic_DNA"/>
</dbReference>
<proteinExistence type="inferred from homology"/>
<protein>
    <submittedName>
        <fullName evidence="4">Membrane protein</fullName>
    </submittedName>
</protein>
<dbReference type="GO" id="GO:0016780">
    <property type="term" value="F:phosphotransferase activity, for other substituted phosphate groups"/>
    <property type="evidence" value="ECO:0007669"/>
    <property type="project" value="InterPro"/>
</dbReference>
<dbReference type="InterPro" id="IPR048254">
    <property type="entry name" value="CDP_ALCOHOL_P_TRANSF_CS"/>
</dbReference>
<dbReference type="KEGG" id="hav:AT03_14750"/>
<dbReference type="GO" id="GO:0016020">
    <property type="term" value="C:membrane"/>
    <property type="evidence" value="ECO:0007669"/>
    <property type="project" value="InterPro"/>
</dbReference>
<dbReference type="RefSeq" id="WP_025797885.1">
    <property type="nucleotide sequence ID" value="NZ_CP009706.1"/>
</dbReference>
<sequence length="206" mass="23007">MFDRYLHPRVKPLLNQMVAHLDRPAITPDRISLGGFMVGVLALPFLAMQWYYAALIVIVINRLCDGLDGALARRRGLSDAGGFLDIALDFLFYALVPFGFVLASPELNAVAGAWLLFAFIGTGSSFLAFAAVADKYRLENLDYPHKSFYYLGGLTEGAETILVFILFCLFPAYFPLIAWLFGGLCWFTTLTRVWGGYNTLKRVEKI</sequence>
<evidence type="ECO:0000256" key="1">
    <source>
        <dbReference type="ARBA" id="ARBA00022679"/>
    </source>
</evidence>
<dbReference type="HOGENOM" id="CLU_080384_2_0_6"/>
<name>A0A097R471_HAFAL</name>
<evidence type="ECO:0000256" key="3">
    <source>
        <dbReference type="SAM" id="Phobius"/>
    </source>
</evidence>
<dbReference type="eggNOG" id="COG0558">
    <property type="taxonomic scope" value="Bacteria"/>
</dbReference>